<evidence type="ECO:0000313" key="2">
    <source>
        <dbReference type="Proteomes" id="UP000316316"/>
    </source>
</evidence>
<dbReference type="PANTHER" id="PTHR43283">
    <property type="entry name" value="BETA-LACTAMASE-RELATED"/>
    <property type="match status" value="1"/>
</dbReference>
<dbReference type="SUPFAM" id="SSF56601">
    <property type="entry name" value="beta-lactamase/transpeptidase-like"/>
    <property type="match status" value="1"/>
</dbReference>
<dbReference type="PANTHER" id="PTHR43283:SF7">
    <property type="entry name" value="BETA-LACTAMASE-RELATED DOMAIN-CONTAINING PROTEIN"/>
    <property type="match status" value="1"/>
</dbReference>
<dbReference type="AlphaFoldDB" id="A0A4P8KAC2"/>
<name>A0A4P8KAC2_ENTAV</name>
<dbReference type="EMBL" id="PDXQ01000002">
    <property type="protein sequence ID" value="TRZ28559.1"/>
    <property type="molecule type" value="Genomic_DNA"/>
</dbReference>
<gene>
    <name evidence="1" type="ORF">AUF17_17745</name>
</gene>
<evidence type="ECO:0000313" key="1">
    <source>
        <dbReference type="EMBL" id="TRZ28559.1"/>
    </source>
</evidence>
<proteinExistence type="predicted"/>
<comment type="caution">
    <text evidence="1">The sequence shown here is derived from an EMBL/GenBank/DDBJ whole genome shotgun (WGS) entry which is preliminary data.</text>
</comment>
<dbReference type="Proteomes" id="UP000316316">
    <property type="component" value="Unassembled WGS sequence"/>
</dbReference>
<dbReference type="Gene3D" id="3.40.710.10">
    <property type="entry name" value="DD-peptidase/beta-lactamase superfamily"/>
    <property type="match status" value="1"/>
</dbReference>
<dbReference type="InterPro" id="IPR001466">
    <property type="entry name" value="Beta-lactam-related"/>
</dbReference>
<accession>A0A4P8KAC2</accession>
<dbReference type="InterPro" id="IPR012338">
    <property type="entry name" value="Beta-lactam/transpept-like"/>
</dbReference>
<dbReference type="InterPro" id="IPR050789">
    <property type="entry name" value="Diverse_Enzym_Activities"/>
</dbReference>
<dbReference type="Pfam" id="PF00144">
    <property type="entry name" value="Beta-lactamase"/>
    <property type="match status" value="1"/>
</dbReference>
<sequence length="315" mass="36194">MTGLVEGFLKKTEEKKLYVTAAQIRKEGQVIDEWTRFTGKPRFEAYSISKTFAAAGVGIAIKEGLITLDDRIVDSFPEESYDLTNENALKITVRDLLTMTSGVSERMFRRAGYERKHERDWVRYFFKHAPFLNEPGTTFLYNNANAYILGCLIEKKSGQNLREYLRYRLFEPLEIHNVEWTSCPMGHTIAANALQLSMDEVGNFGQLLLNKGVYKGKCILSEAFIDDMFVPHYESNEFVPNDPPVKAGYGYQIWIDEANDLVFMWGILGQYCILIPKKNVVISVLSLEPTDEMGHEMYPLSPLRQIIWKELVMKV</sequence>
<protein>
    <submittedName>
        <fullName evidence="1">Uncharacterized protein</fullName>
    </submittedName>
</protein>
<dbReference type="RefSeq" id="WP_016178994.1">
    <property type="nucleotide sequence ID" value="NZ_CAAKOC010000157.1"/>
</dbReference>
<reference evidence="1 2" key="1">
    <citation type="submission" date="2017-10" db="EMBL/GenBank/DDBJ databases">
        <title>FDA dAtabase for Regulatory Grade micrObial Sequences (FDA-ARGOS): Supporting development and validation of Infectious Disease Dx tests.</title>
        <authorList>
            <person name="Campos J."/>
            <person name="Goldberg B."/>
            <person name="Tallon L.J."/>
            <person name="Sadzewicz L."/>
            <person name="Sengamalay N."/>
            <person name="Ott S."/>
            <person name="Godinez A."/>
            <person name="Nagaraj S."/>
            <person name="Vyas G."/>
            <person name="Aluvathingal J."/>
            <person name="Nadendla S."/>
            <person name="Geyer C."/>
            <person name="Nandy P."/>
            <person name="Hobson J."/>
            <person name="Sichtig H."/>
        </authorList>
    </citation>
    <scope>NUCLEOTIDE SEQUENCE [LARGE SCALE GENOMIC DNA]</scope>
    <source>
        <strain evidence="1 2">FDAARGOS_185</strain>
    </source>
</reference>
<organism evidence="1 2">
    <name type="scientific">Enterococcus avium</name>
    <name type="common">Streptococcus avium</name>
    <dbReference type="NCBI Taxonomy" id="33945"/>
    <lineage>
        <taxon>Bacteria</taxon>
        <taxon>Bacillati</taxon>
        <taxon>Bacillota</taxon>
        <taxon>Bacilli</taxon>
        <taxon>Lactobacillales</taxon>
        <taxon>Enterococcaceae</taxon>
        <taxon>Enterococcus</taxon>
    </lineage>
</organism>